<evidence type="ECO:0000256" key="2">
    <source>
        <dbReference type="ARBA" id="ARBA00007783"/>
    </source>
</evidence>
<dbReference type="AlphaFoldDB" id="A0A9D2CFT6"/>
<evidence type="ECO:0000256" key="1">
    <source>
        <dbReference type="ARBA" id="ARBA00004651"/>
    </source>
</evidence>
<dbReference type="PANTHER" id="PTHR30413">
    <property type="entry name" value="INNER MEMBRANE TRANSPORT PERMEASE"/>
    <property type="match status" value="1"/>
</dbReference>
<dbReference type="EMBL" id="DXCO01000031">
    <property type="protein sequence ID" value="HIY78224.1"/>
    <property type="molecule type" value="Genomic_DNA"/>
</dbReference>
<feature type="transmembrane region" description="Helical" evidence="10">
    <location>
        <begin position="116"/>
        <end position="138"/>
    </location>
</feature>
<comment type="similarity">
    <text evidence="2 10">Belongs to the ABC-2 integral membrane protein family.</text>
</comment>
<dbReference type="InterPro" id="IPR047817">
    <property type="entry name" value="ABC2_TM_bact-type"/>
</dbReference>
<sequence>MQTIKYDRTRELRQRAFLLSMLVRRNIKNQYYRSFIGVLWTVLNPLLNMLVMAFVFSMIFGRQGMEIDYSVYILSGNIIFGVMRSSTSGSLPCLVNQRDMLQKTKVSIALFPTANVLSSLVTFGFSFIALIIVMFVRWLAGAYTFCWETLLILTTLPALTLFSLGISYFLSTLYVFFRDIKHIYSVILTLWTYLTPLFYTVSALKNPAVSKFMVFNPMFHYVETFRDMLAGRIPTGVEYLFCYGFAFLSLAIGWLFLRAVKNKIAAQL</sequence>
<proteinExistence type="inferred from homology"/>
<keyword evidence="8 10" id="KW-1133">Transmembrane helix</keyword>
<dbReference type="Proteomes" id="UP000824135">
    <property type="component" value="Unassembled WGS sequence"/>
</dbReference>
<dbReference type="InterPro" id="IPR013525">
    <property type="entry name" value="ABC2_TM"/>
</dbReference>
<organism evidence="12 13">
    <name type="scientific">Candidatus Borkfalkia excrementavium</name>
    <dbReference type="NCBI Taxonomy" id="2838505"/>
    <lineage>
        <taxon>Bacteria</taxon>
        <taxon>Bacillati</taxon>
        <taxon>Bacillota</taxon>
        <taxon>Clostridia</taxon>
        <taxon>Christensenellales</taxon>
        <taxon>Christensenellaceae</taxon>
        <taxon>Candidatus Borkfalkia</taxon>
    </lineage>
</organism>
<evidence type="ECO:0000256" key="4">
    <source>
        <dbReference type="ARBA" id="ARBA00022475"/>
    </source>
</evidence>
<comment type="caution">
    <text evidence="12">The sequence shown here is derived from an EMBL/GenBank/DDBJ whole genome shotgun (WGS) entry which is preliminary data.</text>
</comment>
<reference evidence="12" key="1">
    <citation type="journal article" date="2021" name="PeerJ">
        <title>Extensive microbial diversity within the chicken gut microbiome revealed by metagenomics and culture.</title>
        <authorList>
            <person name="Gilroy R."/>
            <person name="Ravi A."/>
            <person name="Getino M."/>
            <person name="Pursley I."/>
            <person name="Horton D.L."/>
            <person name="Alikhan N.F."/>
            <person name="Baker D."/>
            <person name="Gharbi K."/>
            <person name="Hall N."/>
            <person name="Watson M."/>
            <person name="Adriaenssens E.M."/>
            <person name="Foster-Nyarko E."/>
            <person name="Jarju S."/>
            <person name="Secka A."/>
            <person name="Antonio M."/>
            <person name="Oren A."/>
            <person name="Chaudhuri R.R."/>
            <person name="La Ragione R."/>
            <person name="Hildebrand F."/>
            <person name="Pallen M.J."/>
        </authorList>
    </citation>
    <scope>NUCLEOTIDE SEQUENCE</scope>
    <source>
        <strain evidence="12">CHK199-9574</strain>
    </source>
</reference>
<evidence type="ECO:0000256" key="5">
    <source>
        <dbReference type="ARBA" id="ARBA00022597"/>
    </source>
</evidence>
<evidence type="ECO:0000259" key="11">
    <source>
        <dbReference type="PROSITE" id="PS51012"/>
    </source>
</evidence>
<keyword evidence="4 10" id="KW-1003">Cell membrane</keyword>
<feature type="transmembrane region" description="Helical" evidence="10">
    <location>
        <begin position="34"/>
        <end position="60"/>
    </location>
</feature>
<evidence type="ECO:0000256" key="8">
    <source>
        <dbReference type="ARBA" id="ARBA00022989"/>
    </source>
</evidence>
<reference evidence="12" key="2">
    <citation type="submission" date="2021-04" db="EMBL/GenBank/DDBJ databases">
        <authorList>
            <person name="Gilroy R."/>
        </authorList>
    </citation>
    <scope>NUCLEOTIDE SEQUENCE</scope>
    <source>
        <strain evidence="12">CHK199-9574</strain>
    </source>
</reference>
<keyword evidence="9 10" id="KW-0472">Membrane</keyword>
<dbReference type="InterPro" id="IPR000412">
    <property type="entry name" value="ABC_2_transport"/>
</dbReference>
<dbReference type="GO" id="GO:0043190">
    <property type="term" value="C:ATP-binding cassette (ABC) transporter complex"/>
    <property type="evidence" value="ECO:0007669"/>
    <property type="project" value="InterPro"/>
</dbReference>
<dbReference type="GO" id="GO:0140359">
    <property type="term" value="F:ABC-type transporter activity"/>
    <property type="evidence" value="ECO:0007669"/>
    <property type="project" value="InterPro"/>
</dbReference>
<gene>
    <name evidence="12" type="ORF">H9728_04190</name>
</gene>
<dbReference type="GO" id="GO:0015920">
    <property type="term" value="P:lipopolysaccharide transport"/>
    <property type="evidence" value="ECO:0007669"/>
    <property type="project" value="TreeGrafter"/>
</dbReference>
<feature type="transmembrane region" description="Helical" evidence="10">
    <location>
        <begin position="183"/>
        <end position="204"/>
    </location>
</feature>
<protein>
    <recommendedName>
        <fullName evidence="10">Transport permease protein</fullName>
    </recommendedName>
</protein>
<evidence type="ECO:0000256" key="9">
    <source>
        <dbReference type="ARBA" id="ARBA00023136"/>
    </source>
</evidence>
<evidence type="ECO:0000313" key="13">
    <source>
        <dbReference type="Proteomes" id="UP000824135"/>
    </source>
</evidence>
<evidence type="ECO:0000256" key="6">
    <source>
        <dbReference type="ARBA" id="ARBA00022692"/>
    </source>
</evidence>
<dbReference type="PRINTS" id="PR00164">
    <property type="entry name" value="ABC2TRNSPORT"/>
</dbReference>
<feature type="transmembrane region" description="Helical" evidence="10">
    <location>
        <begin position="237"/>
        <end position="257"/>
    </location>
</feature>
<keyword evidence="6 10" id="KW-0812">Transmembrane</keyword>
<keyword evidence="7" id="KW-0972">Capsule biogenesis/degradation</keyword>
<keyword evidence="5" id="KW-0762">Sugar transport</keyword>
<evidence type="ECO:0000256" key="10">
    <source>
        <dbReference type="RuleBase" id="RU361157"/>
    </source>
</evidence>
<dbReference type="Pfam" id="PF01061">
    <property type="entry name" value="ABC2_membrane"/>
    <property type="match status" value="1"/>
</dbReference>
<feature type="transmembrane region" description="Helical" evidence="10">
    <location>
        <begin position="150"/>
        <end position="176"/>
    </location>
</feature>
<evidence type="ECO:0000313" key="12">
    <source>
        <dbReference type="EMBL" id="HIY78224.1"/>
    </source>
</evidence>
<evidence type="ECO:0000256" key="7">
    <source>
        <dbReference type="ARBA" id="ARBA00022903"/>
    </source>
</evidence>
<dbReference type="PANTHER" id="PTHR30413:SF10">
    <property type="entry name" value="CAPSULE POLYSACCHARIDE EXPORT INNER-MEMBRANE PROTEIN CTRC"/>
    <property type="match status" value="1"/>
</dbReference>
<accession>A0A9D2CFT6</accession>
<feature type="transmembrane region" description="Helical" evidence="10">
    <location>
        <begin position="72"/>
        <end position="95"/>
    </location>
</feature>
<evidence type="ECO:0000256" key="3">
    <source>
        <dbReference type="ARBA" id="ARBA00022448"/>
    </source>
</evidence>
<feature type="domain" description="ABC transmembrane type-2" evidence="11">
    <location>
        <begin position="36"/>
        <end position="260"/>
    </location>
</feature>
<dbReference type="PROSITE" id="PS51012">
    <property type="entry name" value="ABC_TM2"/>
    <property type="match status" value="1"/>
</dbReference>
<name>A0A9D2CFT6_9FIRM</name>
<keyword evidence="3 10" id="KW-0813">Transport</keyword>
<comment type="subcellular location">
    <subcellularLocation>
        <location evidence="1 10">Cell membrane</location>
        <topology evidence="1 10">Multi-pass membrane protein</topology>
    </subcellularLocation>
</comment>